<gene>
    <name evidence="1" type="ORF">GCM10011340_17270</name>
</gene>
<evidence type="ECO:0000313" key="1">
    <source>
        <dbReference type="EMBL" id="GHE62562.1"/>
    </source>
</evidence>
<name>A0ABQ3I462_9BACT</name>
<evidence type="ECO:0000313" key="2">
    <source>
        <dbReference type="Proteomes" id="UP000658258"/>
    </source>
</evidence>
<dbReference type="EMBL" id="BNAG01000002">
    <property type="protein sequence ID" value="GHE62562.1"/>
    <property type="molecule type" value="Genomic_DNA"/>
</dbReference>
<protein>
    <submittedName>
        <fullName evidence="1">Uncharacterized protein</fullName>
    </submittedName>
</protein>
<comment type="caution">
    <text evidence="1">The sequence shown here is derived from an EMBL/GenBank/DDBJ whole genome shotgun (WGS) entry which is preliminary data.</text>
</comment>
<dbReference type="RefSeq" id="WP_189629824.1">
    <property type="nucleotide sequence ID" value="NZ_BNAG01000002.1"/>
</dbReference>
<accession>A0ABQ3I462</accession>
<dbReference type="Proteomes" id="UP000658258">
    <property type="component" value="Unassembled WGS sequence"/>
</dbReference>
<keyword evidence="2" id="KW-1185">Reference proteome</keyword>
<sequence>MIDFLEKKEFFELKLKTDKQVNDLLYYTQQKLAELWKSRPIWSLPDGLSSIPSKISRGNNHSGYPFQVFDFPSSFFQTDIFTFRVIVWYGRHFSCNLIASGIFLRYVEDRLLALANKNTRLLLDDNPWSNSLLETHNLLIDKESITQATTFIKKNQSIRLFRLFSMNQINSIHRLTLECFNDWFSADLA</sequence>
<organism evidence="1 2">
    <name type="scientific">Roseivirga thermotolerans</name>
    <dbReference type="NCBI Taxonomy" id="1758176"/>
    <lineage>
        <taxon>Bacteria</taxon>
        <taxon>Pseudomonadati</taxon>
        <taxon>Bacteroidota</taxon>
        <taxon>Cytophagia</taxon>
        <taxon>Cytophagales</taxon>
        <taxon>Roseivirgaceae</taxon>
        <taxon>Roseivirga</taxon>
    </lineage>
</organism>
<proteinExistence type="predicted"/>
<reference evidence="2" key="1">
    <citation type="journal article" date="2019" name="Int. J. Syst. Evol. Microbiol.">
        <title>The Global Catalogue of Microorganisms (GCM) 10K type strain sequencing project: providing services to taxonomists for standard genome sequencing and annotation.</title>
        <authorList>
            <consortium name="The Broad Institute Genomics Platform"/>
            <consortium name="The Broad Institute Genome Sequencing Center for Infectious Disease"/>
            <person name="Wu L."/>
            <person name="Ma J."/>
        </authorList>
    </citation>
    <scope>NUCLEOTIDE SEQUENCE [LARGE SCALE GENOMIC DNA]</scope>
    <source>
        <strain evidence="2">CGMCC 1.15111</strain>
    </source>
</reference>